<keyword evidence="1" id="KW-0812">Transmembrane</keyword>
<evidence type="ECO:0000256" key="1">
    <source>
        <dbReference type="SAM" id="Phobius"/>
    </source>
</evidence>
<keyword evidence="3" id="KW-1185">Reference proteome</keyword>
<accession>A0ABV6P5G2</accession>
<reference evidence="2 3" key="1">
    <citation type="submission" date="2024-09" db="EMBL/GenBank/DDBJ databases">
        <authorList>
            <person name="Sun Q."/>
            <person name="Mori K."/>
        </authorList>
    </citation>
    <scope>NUCLEOTIDE SEQUENCE [LARGE SCALE GENOMIC DNA]</scope>
    <source>
        <strain evidence="2 3">TBRC 2205</strain>
    </source>
</reference>
<evidence type="ECO:0000313" key="3">
    <source>
        <dbReference type="Proteomes" id="UP001589894"/>
    </source>
</evidence>
<proteinExistence type="predicted"/>
<gene>
    <name evidence="2" type="ORF">ACFFHU_29125</name>
</gene>
<feature type="transmembrane region" description="Helical" evidence="1">
    <location>
        <begin position="21"/>
        <end position="45"/>
    </location>
</feature>
<keyword evidence="1" id="KW-1133">Transmembrane helix</keyword>
<sequence>MQDSRDNLVQGRTRWRRFAILMVPSAVAAAGIVVGIANGAIAASLNVSGSTFQVSADRLEGEGFTQYGGVAAAKDGAHPVAISGIDDATLYNMCQSVNVGGAPVTVTIKAGTDKDHPAHATNMLIGMDELRGNAEFTDIKIGVDAGDLGGDSGAFGQKAKHVTIKDLGQVARYTSAGTFTLNNLQLKVNLGNPADYQCVPWGPLNAAPKS</sequence>
<dbReference type="EMBL" id="JBHLUE010000032">
    <property type="protein sequence ID" value="MFC0568191.1"/>
    <property type="molecule type" value="Genomic_DNA"/>
</dbReference>
<dbReference type="RefSeq" id="WP_377343641.1">
    <property type="nucleotide sequence ID" value="NZ_JBHLUE010000032.1"/>
</dbReference>
<comment type="caution">
    <text evidence="2">The sequence shown here is derived from an EMBL/GenBank/DDBJ whole genome shotgun (WGS) entry which is preliminary data.</text>
</comment>
<keyword evidence="1" id="KW-0472">Membrane</keyword>
<protein>
    <submittedName>
        <fullName evidence="2">DUF6230 family protein</fullName>
    </submittedName>
</protein>
<organism evidence="2 3">
    <name type="scientific">Plantactinospora siamensis</name>
    <dbReference type="NCBI Taxonomy" id="555372"/>
    <lineage>
        <taxon>Bacteria</taxon>
        <taxon>Bacillati</taxon>
        <taxon>Actinomycetota</taxon>
        <taxon>Actinomycetes</taxon>
        <taxon>Micromonosporales</taxon>
        <taxon>Micromonosporaceae</taxon>
        <taxon>Plantactinospora</taxon>
    </lineage>
</organism>
<dbReference type="InterPro" id="IPR046198">
    <property type="entry name" value="DUF6230"/>
</dbReference>
<evidence type="ECO:0000313" key="2">
    <source>
        <dbReference type="EMBL" id="MFC0568191.1"/>
    </source>
</evidence>
<dbReference type="Proteomes" id="UP001589894">
    <property type="component" value="Unassembled WGS sequence"/>
</dbReference>
<dbReference type="Pfam" id="PF19741">
    <property type="entry name" value="DUF6230"/>
    <property type="match status" value="1"/>
</dbReference>
<name>A0ABV6P5G2_9ACTN</name>